<protein>
    <submittedName>
        <fullName evidence="2">Uncharacterized protein</fullName>
    </submittedName>
</protein>
<evidence type="ECO:0000313" key="3">
    <source>
        <dbReference type="Proteomes" id="UP001189429"/>
    </source>
</evidence>
<feature type="compositionally biased region" description="Low complexity" evidence="1">
    <location>
        <begin position="93"/>
        <end position="112"/>
    </location>
</feature>
<gene>
    <name evidence="2" type="ORF">PCOR1329_LOCUS4937</name>
</gene>
<feature type="region of interest" description="Disordered" evidence="1">
    <location>
        <begin position="81"/>
        <end position="112"/>
    </location>
</feature>
<organism evidence="2 3">
    <name type="scientific">Prorocentrum cordatum</name>
    <dbReference type="NCBI Taxonomy" id="2364126"/>
    <lineage>
        <taxon>Eukaryota</taxon>
        <taxon>Sar</taxon>
        <taxon>Alveolata</taxon>
        <taxon>Dinophyceae</taxon>
        <taxon>Prorocentrales</taxon>
        <taxon>Prorocentraceae</taxon>
        <taxon>Prorocentrum</taxon>
    </lineage>
</organism>
<evidence type="ECO:0000256" key="1">
    <source>
        <dbReference type="SAM" id="MobiDB-lite"/>
    </source>
</evidence>
<keyword evidence="3" id="KW-1185">Reference proteome</keyword>
<comment type="caution">
    <text evidence="2">The sequence shown here is derived from an EMBL/GenBank/DDBJ whole genome shotgun (WGS) entry which is preliminary data.</text>
</comment>
<accession>A0ABN9PQ21</accession>
<reference evidence="2" key="1">
    <citation type="submission" date="2023-10" db="EMBL/GenBank/DDBJ databases">
        <authorList>
            <person name="Chen Y."/>
            <person name="Shah S."/>
            <person name="Dougan E. K."/>
            <person name="Thang M."/>
            <person name="Chan C."/>
        </authorList>
    </citation>
    <scope>NUCLEOTIDE SEQUENCE [LARGE SCALE GENOMIC DNA]</scope>
</reference>
<dbReference type="Proteomes" id="UP001189429">
    <property type="component" value="Unassembled WGS sequence"/>
</dbReference>
<proteinExistence type="predicted"/>
<sequence length="178" mass="18187">MVIRLPTTRLRTGSVTAAKAAATTAARAPAQALAAMSRCRTDTAGWFSAALISANAGKARRATDGAAPCCSAPAHRAGTSVAAARGTAGRNRPGGQKAAAPAEGAPAPGRWPRPALLRAPGPRPALRGGARRAASAPLGRCRHRALGAVAHRTRLYLGYHALGCKTKRPRSTQGKSFQ</sequence>
<evidence type="ECO:0000313" key="2">
    <source>
        <dbReference type="EMBL" id="CAK0795209.1"/>
    </source>
</evidence>
<name>A0ABN9PQ21_9DINO</name>
<dbReference type="EMBL" id="CAUYUJ010001289">
    <property type="protein sequence ID" value="CAK0795209.1"/>
    <property type="molecule type" value="Genomic_DNA"/>
</dbReference>